<dbReference type="SUPFAM" id="SSF55729">
    <property type="entry name" value="Acyl-CoA N-acyltransferases (Nat)"/>
    <property type="match status" value="1"/>
</dbReference>
<proteinExistence type="predicted"/>
<evidence type="ECO:0000313" key="2">
    <source>
        <dbReference type="EMBL" id="SEF65807.1"/>
    </source>
</evidence>
<feature type="domain" description="N-acetyltransferase" evidence="1">
    <location>
        <begin position="1"/>
        <end position="171"/>
    </location>
</feature>
<dbReference type="EMBL" id="FNVR01000003">
    <property type="protein sequence ID" value="SEF65807.1"/>
    <property type="molecule type" value="Genomic_DNA"/>
</dbReference>
<sequence>MLIRKSTFEDNEGLLSLTKACPMDGKIRLRIDRNPNYFSLLKLKGDYTLFVAVENNQIIGAVAFTEKIAYINREPEPTGYISDLKILPQFRSSLVAYRLIRQIEEVIKSKGIKYTFILAANGNKAVNNLFKGRAGTLGTRKAADFDVFQFLPKKKPPKSKLNLVPFEKTYKNEIIELLNDYSREFQFGNYLKPGTEIDGDQAWILLNDDKAVAFLSLINMEPYKQNVVLNIPMMIKISLTLVSLFLPFFKIPKENQSIKMMHVQHLAFAKNHLMDALDLIKLARHYTFLKEKTFLSFGIDRRNPLSKMMKPLASAHFESEGFVVDSQGSDTVDLKMLFHDNFHLV</sequence>
<accession>A0A1H5TUZ9</accession>
<keyword evidence="2" id="KW-0808">Transferase</keyword>
<reference evidence="3" key="1">
    <citation type="submission" date="2016-10" db="EMBL/GenBank/DDBJ databases">
        <authorList>
            <person name="Varghese N."/>
            <person name="Submissions S."/>
        </authorList>
    </citation>
    <scope>NUCLEOTIDE SEQUENCE [LARGE SCALE GENOMIC DNA]</scope>
    <source>
        <strain evidence="3">DSM 17298</strain>
    </source>
</reference>
<dbReference type="Proteomes" id="UP000236736">
    <property type="component" value="Unassembled WGS sequence"/>
</dbReference>
<dbReference type="RefSeq" id="WP_103923616.1">
    <property type="nucleotide sequence ID" value="NZ_FNVR01000003.1"/>
</dbReference>
<dbReference type="OrthoDB" id="9796381at2"/>
<dbReference type="Pfam" id="PF00583">
    <property type="entry name" value="Acetyltransf_1"/>
    <property type="match status" value="1"/>
</dbReference>
<protein>
    <submittedName>
        <fullName evidence="2">Acetyltransferase (GNAT) family protein</fullName>
    </submittedName>
</protein>
<dbReference type="InterPro" id="IPR000182">
    <property type="entry name" value="GNAT_dom"/>
</dbReference>
<gene>
    <name evidence="2" type="ORF">SAMN03080598_00918</name>
</gene>
<organism evidence="2 3">
    <name type="scientific">Algoriphagus boritolerans DSM 17298 = JCM 18970</name>
    <dbReference type="NCBI Taxonomy" id="1120964"/>
    <lineage>
        <taxon>Bacteria</taxon>
        <taxon>Pseudomonadati</taxon>
        <taxon>Bacteroidota</taxon>
        <taxon>Cytophagia</taxon>
        <taxon>Cytophagales</taxon>
        <taxon>Cyclobacteriaceae</taxon>
        <taxon>Algoriphagus</taxon>
    </lineage>
</organism>
<name>A0A1H5TUZ9_9BACT</name>
<dbReference type="STRING" id="1120964.GCA_001313265_00652"/>
<dbReference type="AlphaFoldDB" id="A0A1H5TUZ9"/>
<dbReference type="Gene3D" id="3.40.630.30">
    <property type="match status" value="1"/>
</dbReference>
<keyword evidence="3" id="KW-1185">Reference proteome</keyword>
<evidence type="ECO:0000259" key="1">
    <source>
        <dbReference type="PROSITE" id="PS51186"/>
    </source>
</evidence>
<dbReference type="PROSITE" id="PS51186">
    <property type="entry name" value="GNAT"/>
    <property type="match status" value="1"/>
</dbReference>
<dbReference type="GO" id="GO:0016747">
    <property type="term" value="F:acyltransferase activity, transferring groups other than amino-acyl groups"/>
    <property type="evidence" value="ECO:0007669"/>
    <property type="project" value="InterPro"/>
</dbReference>
<evidence type="ECO:0000313" key="3">
    <source>
        <dbReference type="Proteomes" id="UP000236736"/>
    </source>
</evidence>
<dbReference type="CDD" id="cd04301">
    <property type="entry name" value="NAT_SF"/>
    <property type="match status" value="1"/>
</dbReference>
<dbReference type="InterPro" id="IPR016181">
    <property type="entry name" value="Acyl_CoA_acyltransferase"/>
</dbReference>